<feature type="signal peptide" evidence="2">
    <location>
        <begin position="1"/>
        <end position="20"/>
    </location>
</feature>
<dbReference type="InterPro" id="IPR036728">
    <property type="entry name" value="PBP_GOBP_sf"/>
</dbReference>
<protein>
    <submittedName>
        <fullName evidence="3">Uncharacterized protein</fullName>
    </submittedName>
</protein>
<dbReference type="SUPFAM" id="SSF47565">
    <property type="entry name" value="Insect pheromone/odorant-binding proteins"/>
    <property type="match status" value="1"/>
</dbReference>
<sequence length="148" mass="16514">MKAFVISAALVVLVAISVQADEKKANEKVTEVFNKCRGTWPVTDEEVEQVKRKEKIPESKNAKCMLACMLKEAKVLKDGEYSKDNALLMADVLHKDEPEQAEKLKQVVELCTVEVGTDTKGDECEYAYKMAVCSCKHAKELGVKTPEF</sequence>
<name>A0ABN7AQ82_9HEMI</name>
<dbReference type="InterPro" id="IPR006170">
    <property type="entry name" value="PBP/GOBP"/>
</dbReference>
<dbReference type="EMBL" id="AP028912">
    <property type="protein sequence ID" value="BES93061.1"/>
    <property type="molecule type" value="Genomic_DNA"/>
</dbReference>
<dbReference type="CDD" id="cd23992">
    <property type="entry name" value="PBP_GOBP"/>
    <property type="match status" value="1"/>
</dbReference>
<dbReference type="SMART" id="SM00708">
    <property type="entry name" value="PhBP"/>
    <property type="match status" value="1"/>
</dbReference>
<evidence type="ECO:0000256" key="1">
    <source>
        <dbReference type="ARBA" id="ARBA00022729"/>
    </source>
</evidence>
<keyword evidence="1 2" id="KW-0732">Signal</keyword>
<gene>
    <name evidence="3" type="ORF">NTJ_05870</name>
</gene>
<evidence type="ECO:0000313" key="4">
    <source>
        <dbReference type="Proteomes" id="UP001307889"/>
    </source>
</evidence>
<dbReference type="Gene3D" id="1.10.238.20">
    <property type="entry name" value="Pheromone/general odorant binding protein domain"/>
    <property type="match status" value="1"/>
</dbReference>
<accession>A0ABN7AQ82</accession>
<reference evidence="3 4" key="1">
    <citation type="submission" date="2023-09" db="EMBL/GenBank/DDBJ databases">
        <title>Nesidiocoris tenuis whole genome shotgun sequence.</title>
        <authorList>
            <person name="Shibata T."/>
            <person name="Shimoda M."/>
            <person name="Kobayashi T."/>
            <person name="Uehara T."/>
        </authorList>
    </citation>
    <scope>NUCLEOTIDE SEQUENCE [LARGE SCALE GENOMIC DNA]</scope>
    <source>
        <strain evidence="3 4">Japan</strain>
    </source>
</reference>
<keyword evidence="4" id="KW-1185">Reference proteome</keyword>
<dbReference type="PANTHER" id="PTHR11857">
    <property type="entry name" value="ODORANT BINDING PROTEIN-RELATED"/>
    <property type="match status" value="1"/>
</dbReference>
<dbReference type="Proteomes" id="UP001307889">
    <property type="component" value="Chromosome 4"/>
</dbReference>
<organism evidence="3 4">
    <name type="scientific">Nesidiocoris tenuis</name>
    <dbReference type="NCBI Taxonomy" id="355587"/>
    <lineage>
        <taxon>Eukaryota</taxon>
        <taxon>Metazoa</taxon>
        <taxon>Ecdysozoa</taxon>
        <taxon>Arthropoda</taxon>
        <taxon>Hexapoda</taxon>
        <taxon>Insecta</taxon>
        <taxon>Pterygota</taxon>
        <taxon>Neoptera</taxon>
        <taxon>Paraneoptera</taxon>
        <taxon>Hemiptera</taxon>
        <taxon>Heteroptera</taxon>
        <taxon>Panheteroptera</taxon>
        <taxon>Cimicomorpha</taxon>
        <taxon>Miridae</taxon>
        <taxon>Dicyphina</taxon>
        <taxon>Nesidiocoris</taxon>
    </lineage>
</organism>
<dbReference type="Pfam" id="PF01395">
    <property type="entry name" value="PBP_GOBP"/>
    <property type="match status" value="1"/>
</dbReference>
<evidence type="ECO:0000256" key="2">
    <source>
        <dbReference type="SAM" id="SignalP"/>
    </source>
</evidence>
<proteinExistence type="predicted"/>
<feature type="chain" id="PRO_5046176825" evidence="2">
    <location>
        <begin position="21"/>
        <end position="148"/>
    </location>
</feature>
<evidence type="ECO:0000313" key="3">
    <source>
        <dbReference type="EMBL" id="BES93061.1"/>
    </source>
</evidence>